<sequence length="252" mass="27997">MRQIFRSIPYFLPADPDWVRELFLEHGRAVRFAAGETLKWGGEARRLFFLTSGLCAYTLDTTESRPAILSVIAPGRAMGDLTASINNRCNIRTTALVESDVLLLEPERLTAAFEAKSQFASSEIANVIAKEESIIEGMTANFTRSPEERLKVFLKAAFVNAGMLPLGASSGAGSGDRSEDEFLEFPYALSAERMGEALNLNRVSVAKLFSKWRREELVARRGRTLLVSTALFADLFDWIENPGAATLPDWRR</sequence>
<dbReference type="SUPFAM" id="SSF51206">
    <property type="entry name" value="cAMP-binding domain-like"/>
    <property type="match status" value="1"/>
</dbReference>
<dbReference type="KEGG" id="sutt:SUTMEG_08740"/>
<dbReference type="Proteomes" id="UP000271003">
    <property type="component" value="Chromosome"/>
</dbReference>
<keyword evidence="3" id="KW-1185">Reference proteome</keyword>
<dbReference type="Pfam" id="PF00027">
    <property type="entry name" value="cNMP_binding"/>
    <property type="match status" value="1"/>
</dbReference>
<dbReference type="EMBL" id="AP018786">
    <property type="protein sequence ID" value="BBF22983.1"/>
    <property type="molecule type" value="Genomic_DNA"/>
</dbReference>
<dbReference type="OrthoDB" id="9152673at2"/>
<dbReference type="RefSeq" id="WP_120177826.1">
    <property type="nucleotide sequence ID" value="NZ_AP018786.1"/>
</dbReference>
<organism evidence="2 3">
    <name type="scientific">Sutterella megalosphaeroides</name>
    <dbReference type="NCBI Taxonomy" id="2494234"/>
    <lineage>
        <taxon>Bacteria</taxon>
        <taxon>Pseudomonadati</taxon>
        <taxon>Pseudomonadota</taxon>
        <taxon>Betaproteobacteria</taxon>
        <taxon>Burkholderiales</taxon>
        <taxon>Sutterellaceae</taxon>
        <taxon>Sutterella</taxon>
    </lineage>
</organism>
<dbReference type="InterPro" id="IPR000595">
    <property type="entry name" value="cNMP-bd_dom"/>
</dbReference>
<dbReference type="InterPro" id="IPR014710">
    <property type="entry name" value="RmlC-like_jellyroll"/>
</dbReference>
<reference evidence="2 3" key="1">
    <citation type="journal article" date="2018" name="Int. J. Syst. Evol. Microbiol.">
        <title>Mesosutterella multiformis gen. nov., sp. nov., a member of the family Sutterellaceae and Sutterella megalosphaeroides sp. nov., isolated from human faeces.</title>
        <authorList>
            <person name="Sakamoto M."/>
            <person name="Ikeyama N."/>
            <person name="Kunihiro T."/>
            <person name="Iino T."/>
            <person name="Yuki M."/>
            <person name="Ohkuma M."/>
        </authorList>
    </citation>
    <scope>NUCLEOTIDE SEQUENCE [LARGE SCALE GENOMIC DNA]</scope>
    <source>
        <strain evidence="2 3">6FBBBH3</strain>
    </source>
</reference>
<accession>A0A2Z6I934</accession>
<name>A0A2Z6I934_9BURK</name>
<feature type="domain" description="Cyclic nucleotide-binding" evidence="1">
    <location>
        <begin position="30"/>
        <end position="114"/>
    </location>
</feature>
<proteinExistence type="predicted"/>
<gene>
    <name evidence="2" type="ORF">SUTMEG_08740</name>
</gene>
<protein>
    <recommendedName>
        <fullName evidence="1">Cyclic nucleotide-binding domain-containing protein</fullName>
    </recommendedName>
</protein>
<evidence type="ECO:0000259" key="1">
    <source>
        <dbReference type="Pfam" id="PF00027"/>
    </source>
</evidence>
<dbReference type="InterPro" id="IPR018490">
    <property type="entry name" value="cNMP-bd_dom_sf"/>
</dbReference>
<dbReference type="Gene3D" id="2.60.120.10">
    <property type="entry name" value="Jelly Rolls"/>
    <property type="match status" value="1"/>
</dbReference>
<dbReference type="AlphaFoldDB" id="A0A2Z6I934"/>
<evidence type="ECO:0000313" key="2">
    <source>
        <dbReference type="EMBL" id="BBF22983.1"/>
    </source>
</evidence>
<evidence type="ECO:0000313" key="3">
    <source>
        <dbReference type="Proteomes" id="UP000271003"/>
    </source>
</evidence>